<dbReference type="EnsemblMetazoa" id="tetur08g03860.1">
    <property type="protein sequence ID" value="tetur08g03860.1"/>
    <property type="gene ID" value="tetur08g03860"/>
</dbReference>
<keyword evidence="5" id="KW-0498">Mitosis</keyword>
<dbReference type="GO" id="GO:0000278">
    <property type="term" value="P:mitotic cell cycle"/>
    <property type="evidence" value="ECO:0007669"/>
    <property type="project" value="TreeGrafter"/>
</dbReference>
<comment type="subcellular location">
    <subcellularLocation>
        <location evidence="1">Cytoplasm</location>
    </subcellularLocation>
</comment>
<evidence type="ECO:0000313" key="10">
    <source>
        <dbReference type="EnsemblMetazoa" id="tetur08g03860.1"/>
    </source>
</evidence>
<evidence type="ECO:0000256" key="6">
    <source>
        <dbReference type="ARBA" id="ARBA00022860"/>
    </source>
</evidence>
<dbReference type="eggNOG" id="KOG0165">
    <property type="taxonomic scope" value="Eukaryota"/>
</dbReference>
<keyword evidence="2" id="KW-0963">Cytoplasm</keyword>
<evidence type="ECO:0000256" key="5">
    <source>
        <dbReference type="ARBA" id="ARBA00022776"/>
    </source>
</evidence>
<dbReference type="HOGENOM" id="CLU_503752_0_0_1"/>
<keyword evidence="8" id="KW-0131">Cell cycle</keyword>
<protein>
    <recommendedName>
        <fullName evidence="9">Abnormal spindle-like microcephaly-associated protein ASH domain-containing protein</fullName>
    </recommendedName>
</protein>
<evidence type="ECO:0000256" key="2">
    <source>
        <dbReference type="ARBA" id="ARBA00022490"/>
    </source>
</evidence>
<dbReference type="PROSITE" id="PS50096">
    <property type="entry name" value="IQ"/>
    <property type="match status" value="2"/>
</dbReference>
<dbReference type="STRING" id="32264.T1KBF0"/>
<dbReference type="Gene3D" id="1.20.5.190">
    <property type="match status" value="1"/>
</dbReference>
<dbReference type="CDD" id="cd23767">
    <property type="entry name" value="IQCD"/>
    <property type="match status" value="2"/>
</dbReference>
<dbReference type="GO" id="GO:0005516">
    <property type="term" value="F:calmodulin binding"/>
    <property type="evidence" value="ECO:0007669"/>
    <property type="project" value="UniProtKB-KW"/>
</dbReference>
<evidence type="ECO:0000256" key="3">
    <source>
        <dbReference type="ARBA" id="ARBA00022618"/>
    </source>
</evidence>
<dbReference type="Proteomes" id="UP000015104">
    <property type="component" value="Unassembled WGS sequence"/>
</dbReference>
<dbReference type="InterPro" id="IPR013783">
    <property type="entry name" value="Ig-like_fold"/>
</dbReference>
<dbReference type="SMART" id="SM00015">
    <property type="entry name" value="IQ"/>
    <property type="match status" value="3"/>
</dbReference>
<dbReference type="AlphaFoldDB" id="T1KBF0"/>
<dbReference type="GO" id="GO:0007051">
    <property type="term" value="P:spindle organization"/>
    <property type="evidence" value="ECO:0007669"/>
    <property type="project" value="TreeGrafter"/>
</dbReference>
<dbReference type="GO" id="GO:0051295">
    <property type="term" value="P:establishment of meiotic spindle localization"/>
    <property type="evidence" value="ECO:0007669"/>
    <property type="project" value="TreeGrafter"/>
</dbReference>
<reference evidence="10" key="2">
    <citation type="submission" date="2015-06" db="UniProtKB">
        <authorList>
            <consortium name="EnsemblMetazoa"/>
        </authorList>
    </citation>
    <scope>IDENTIFICATION</scope>
</reference>
<name>T1KBF0_TETUR</name>
<dbReference type="GO" id="GO:0051301">
    <property type="term" value="P:cell division"/>
    <property type="evidence" value="ECO:0007669"/>
    <property type="project" value="UniProtKB-KW"/>
</dbReference>
<feature type="domain" description="Abnormal spindle-like microcephaly-associated protein ASH" evidence="9">
    <location>
        <begin position="75"/>
        <end position="164"/>
    </location>
</feature>
<dbReference type="InterPro" id="IPR051185">
    <property type="entry name" value="ASPM"/>
</dbReference>
<dbReference type="EMBL" id="CAEY01001948">
    <property type="status" value="NOT_ANNOTATED_CDS"/>
    <property type="molecule type" value="Genomic_DNA"/>
</dbReference>
<keyword evidence="3" id="KW-0132">Cell division</keyword>
<evidence type="ECO:0000256" key="4">
    <source>
        <dbReference type="ARBA" id="ARBA00022737"/>
    </source>
</evidence>
<dbReference type="Gene3D" id="2.60.40.10">
    <property type="entry name" value="Immunoglobulins"/>
    <property type="match status" value="1"/>
</dbReference>
<accession>T1KBF0</accession>
<dbReference type="GO" id="GO:0000922">
    <property type="term" value="C:spindle pole"/>
    <property type="evidence" value="ECO:0007669"/>
    <property type="project" value="TreeGrafter"/>
</dbReference>
<keyword evidence="6" id="KW-0112">Calmodulin-binding</keyword>
<proteinExistence type="predicted"/>
<organism evidence="10 11">
    <name type="scientific">Tetranychus urticae</name>
    <name type="common">Two-spotted spider mite</name>
    <dbReference type="NCBI Taxonomy" id="32264"/>
    <lineage>
        <taxon>Eukaryota</taxon>
        <taxon>Metazoa</taxon>
        <taxon>Ecdysozoa</taxon>
        <taxon>Arthropoda</taxon>
        <taxon>Chelicerata</taxon>
        <taxon>Arachnida</taxon>
        <taxon>Acari</taxon>
        <taxon>Acariformes</taxon>
        <taxon>Trombidiformes</taxon>
        <taxon>Prostigmata</taxon>
        <taxon>Eleutherengona</taxon>
        <taxon>Raphignathae</taxon>
        <taxon>Tetranychoidea</taxon>
        <taxon>Tetranychidae</taxon>
        <taxon>Tetranychus</taxon>
    </lineage>
</organism>
<evidence type="ECO:0000256" key="8">
    <source>
        <dbReference type="ARBA" id="ARBA00023306"/>
    </source>
</evidence>
<evidence type="ECO:0000256" key="1">
    <source>
        <dbReference type="ARBA" id="ARBA00004496"/>
    </source>
</evidence>
<reference evidence="11" key="1">
    <citation type="submission" date="2011-08" db="EMBL/GenBank/DDBJ databases">
        <authorList>
            <person name="Rombauts S."/>
        </authorList>
    </citation>
    <scope>NUCLEOTIDE SEQUENCE</scope>
    <source>
        <strain evidence="11">London</strain>
    </source>
</reference>
<dbReference type="PANTHER" id="PTHR22706:SF1">
    <property type="entry name" value="ASSEMBLY FACTOR FOR SPINDLE MICROTUBULES"/>
    <property type="match status" value="1"/>
</dbReference>
<evidence type="ECO:0000313" key="11">
    <source>
        <dbReference type="Proteomes" id="UP000015104"/>
    </source>
</evidence>
<dbReference type="InterPro" id="IPR031549">
    <property type="entry name" value="ASH"/>
</dbReference>
<keyword evidence="4" id="KW-0677">Repeat</keyword>
<evidence type="ECO:0000256" key="7">
    <source>
        <dbReference type="ARBA" id="ARBA00023054"/>
    </source>
</evidence>
<sequence>MVTRIRVPLPIFSNLQIGGRFKLITGIVMHCQTFNFNNMVTPHRVCREINQNGSHTFIIPPPSPKRVDENEETPILLLESFQRPPFVNFGKVDIGSKSMKSCIVHNPADVAQQLKITKIPKPEDGFTIDDVPITLDAGQKISFNVTWCPDKVGNVRGKIHFVTSFNEKFEVTLIGTAAEKKKLKRRANQRKRALIPTFEQISSGPNEQNLTANKQTTCVTRKQHQEATDERDRKLEAAAIIIQKNWKGYFARKQFSKMKLASSKIQKWWRSYVNQRKSDRRDTFVVAVPYNAALTIQKYWRGFKVRKDFAMIAQKKHYIVPVLQNNTSQDSLQIKDTPALPLGFRTDIAFKKLINYRKFCQLQAALSSLETTTKISPESCCKIASPSTVDTILDIIKSSNRSEPSKLVISHAFSILLSLVKFEKTQDLVVDCRAVIDICIEKAKVHNKVENIFCKCLTLIYLMVVKSSNRDAIISDLKINKNLMSLIALEASFIKSHKKRKISKEIVFYPYWSSAKNVTYEFTDRFTALEHVNYIFKSKLF</sequence>
<dbReference type="Pfam" id="PF15780">
    <property type="entry name" value="ASH"/>
    <property type="match status" value="1"/>
</dbReference>
<dbReference type="SUPFAM" id="SSF52540">
    <property type="entry name" value="P-loop containing nucleoside triphosphate hydrolases"/>
    <property type="match status" value="1"/>
</dbReference>
<dbReference type="PANTHER" id="PTHR22706">
    <property type="entry name" value="ASSEMBLY FACTOR FOR SPINDLE MICROTUBULES"/>
    <property type="match status" value="1"/>
</dbReference>
<keyword evidence="7" id="KW-0175">Coiled coil</keyword>
<dbReference type="InterPro" id="IPR027417">
    <property type="entry name" value="P-loop_NTPase"/>
</dbReference>
<dbReference type="InterPro" id="IPR000048">
    <property type="entry name" value="IQ_motif_EF-hand-BS"/>
</dbReference>
<dbReference type="GO" id="GO:0005737">
    <property type="term" value="C:cytoplasm"/>
    <property type="evidence" value="ECO:0007669"/>
    <property type="project" value="UniProtKB-SubCell"/>
</dbReference>
<evidence type="ECO:0000259" key="9">
    <source>
        <dbReference type="Pfam" id="PF15780"/>
    </source>
</evidence>
<keyword evidence="11" id="KW-1185">Reference proteome</keyword>
<dbReference type="Pfam" id="PF00612">
    <property type="entry name" value="IQ"/>
    <property type="match status" value="3"/>
</dbReference>